<feature type="chain" id="PRO_5042179300" description="GH10 domain-containing protein" evidence="7">
    <location>
        <begin position="25"/>
        <end position="577"/>
    </location>
</feature>
<dbReference type="Proteomes" id="UP001279734">
    <property type="component" value="Unassembled WGS sequence"/>
</dbReference>
<dbReference type="PANTHER" id="PTHR31490">
    <property type="entry name" value="GLYCOSYL HYDROLASE"/>
    <property type="match status" value="1"/>
</dbReference>
<dbReference type="Pfam" id="PF00331">
    <property type="entry name" value="Glyco_hydro_10"/>
    <property type="match status" value="1"/>
</dbReference>
<keyword evidence="3" id="KW-0119">Carbohydrate metabolism</keyword>
<dbReference type="SUPFAM" id="SSF51445">
    <property type="entry name" value="(Trans)glycosidases"/>
    <property type="match status" value="1"/>
</dbReference>
<name>A0AAD3S273_NEPGR</name>
<dbReference type="PROSITE" id="PS00591">
    <property type="entry name" value="GH10_1"/>
    <property type="match status" value="1"/>
</dbReference>
<dbReference type="GO" id="GO:0000272">
    <property type="term" value="P:polysaccharide catabolic process"/>
    <property type="evidence" value="ECO:0007669"/>
    <property type="project" value="UniProtKB-KW"/>
</dbReference>
<evidence type="ECO:0000256" key="3">
    <source>
        <dbReference type="ARBA" id="ARBA00023277"/>
    </source>
</evidence>
<evidence type="ECO:0000256" key="2">
    <source>
        <dbReference type="ARBA" id="ARBA00022801"/>
    </source>
</evidence>
<keyword evidence="10" id="KW-1185">Reference proteome</keyword>
<evidence type="ECO:0000313" key="10">
    <source>
        <dbReference type="Proteomes" id="UP001279734"/>
    </source>
</evidence>
<comment type="caution">
    <text evidence="9">The sequence shown here is derived from an EMBL/GenBank/DDBJ whole genome shotgun (WGS) entry which is preliminary data.</text>
</comment>
<evidence type="ECO:0000256" key="7">
    <source>
        <dbReference type="SAM" id="SignalP"/>
    </source>
</evidence>
<sequence length="577" mass="63623">MKRNSTHLVLLSCALLFAGFAADALPYDYSASIECLENPQKAQYDGGIIINPELNNGLDGWMSFGGAKIEQRASVGGNRFIVAHSRRQRHDSSSQKVYLDKDKLYTFSAWIQVSTGNVPITAIFKTAEGFKPAGAVVAESGCWSMLKGGLTVDHSGSADLFFLSNDTSVEIWIDSVSLQPFTKEEWRSHQHRSIEKVRKSSVRLQVVNAQGKPIAGTKISINQNRPGFPFGTAINKNILSNAAYQSWFTSRAFTVTTFEDEMKWYSTESTRGKEDYSVPDAMLQLAKQHGVRVRGHNIFWDDPKYQPGWVTSLSPADLRAAADKRISSIVSRYRGQVIAWDVVNENLHFNFLESKLGGKASAIYFQKANGIDGQAVLFLNDYNTIEDSRDSAATPAKYIQKVKEIRQSYGGAMGIGVEGHFSSVDIPYMRSALDTLAAAAIPIWITELDVAAGPNQASNLEQILREAHGHPAVAGIVIWAAWKPGGCYRMCLTDNNFKNLPTGDVVDKLLGEWRRSTVGTTNTDGFFDTSLFHGDYEVKIDSADPSATNSSFTRQFAVTSMNDGVSEEQIQFVQLSI</sequence>
<protein>
    <recommendedName>
        <fullName evidence="8">GH10 domain-containing protein</fullName>
    </recommendedName>
</protein>
<dbReference type="SMART" id="SM00633">
    <property type="entry name" value="Glyco_10"/>
    <property type="match status" value="1"/>
</dbReference>
<dbReference type="InterPro" id="IPR044846">
    <property type="entry name" value="GH10"/>
</dbReference>
<feature type="active site" description="Nucleophile" evidence="6">
    <location>
        <position position="447"/>
    </location>
</feature>
<feature type="signal peptide" evidence="7">
    <location>
        <begin position="1"/>
        <end position="24"/>
    </location>
</feature>
<proteinExistence type="inferred from homology"/>
<reference evidence="9" key="1">
    <citation type="submission" date="2023-05" db="EMBL/GenBank/DDBJ databases">
        <title>Nepenthes gracilis genome sequencing.</title>
        <authorList>
            <person name="Fukushima K."/>
        </authorList>
    </citation>
    <scope>NUCLEOTIDE SEQUENCE</scope>
    <source>
        <strain evidence="9">SING2019-196</strain>
    </source>
</reference>
<dbReference type="PANTHER" id="PTHR31490:SF2">
    <property type="entry name" value="GLYCOSYL HYDROLASE FAMILY 10 PROTEIN"/>
    <property type="match status" value="1"/>
</dbReference>
<feature type="domain" description="GH10" evidence="8">
    <location>
        <begin position="222"/>
        <end position="509"/>
    </location>
</feature>
<dbReference type="SUPFAM" id="SSF49785">
    <property type="entry name" value="Galactose-binding domain-like"/>
    <property type="match status" value="1"/>
</dbReference>
<gene>
    <name evidence="9" type="ORF">Nepgr_004932</name>
</gene>
<dbReference type="InterPro" id="IPR017853">
    <property type="entry name" value="GH"/>
</dbReference>
<dbReference type="PROSITE" id="PS51760">
    <property type="entry name" value="GH10_2"/>
    <property type="match status" value="1"/>
</dbReference>
<accession>A0AAD3S273</accession>
<dbReference type="EMBL" id="BSYO01000004">
    <property type="protein sequence ID" value="GMH03093.1"/>
    <property type="molecule type" value="Genomic_DNA"/>
</dbReference>
<dbReference type="Gene3D" id="2.60.120.260">
    <property type="entry name" value="Galactose-binding domain-like"/>
    <property type="match status" value="1"/>
</dbReference>
<comment type="similarity">
    <text evidence="1">Belongs to the glycosyl hydrolase 10 (cellulase F) family.</text>
</comment>
<keyword evidence="2" id="KW-0378">Hydrolase</keyword>
<organism evidence="9 10">
    <name type="scientific">Nepenthes gracilis</name>
    <name type="common">Slender pitcher plant</name>
    <dbReference type="NCBI Taxonomy" id="150966"/>
    <lineage>
        <taxon>Eukaryota</taxon>
        <taxon>Viridiplantae</taxon>
        <taxon>Streptophyta</taxon>
        <taxon>Embryophyta</taxon>
        <taxon>Tracheophyta</taxon>
        <taxon>Spermatophyta</taxon>
        <taxon>Magnoliopsida</taxon>
        <taxon>eudicotyledons</taxon>
        <taxon>Gunneridae</taxon>
        <taxon>Pentapetalae</taxon>
        <taxon>Caryophyllales</taxon>
        <taxon>Nepenthaceae</taxon>
        <taxon>Nepenthes</taxon>
    </lineage>
</organism>
<evidence type="ECO:0000256" key="4">
    <source>
        <dbReference type="ARBA" id="ARBA00023295"/>
    </source>
</evidence>
<dbReference type="GO" id="GO:0031176">
    <property type="term" value="F:endo-1,4-beta-xylanase activity"/>
    <property type="evidence" value="ECO:0007669"/>
    <property type="project" value="UniProtKB-ARBA"/>
</dbReference>
<dbReference type="InterPro" id="IPR008979">
    <property type="entry name" value="Galactose-bd-like_sf"/>
</dbReference>
<keyword evidence="5" id="KW-0624">Polysaccharide degradation</keyword>
<dbReference type="InterPro" id="IPR031158">
    <property type="entry name" value="GH10_AS"/>
</dbReference>
<dbReference type="InterPro" id="IPR001000">
    <property type="entry name" value="GH10_dom"/>
</dbReference>
<evidence type="ECO:0000256" key="6">
    <source>
        <dbReference type="PROSITE-ProRule" id="PRU10061"/>
    </source>
</evidence>
<dbReference type="AlphaFoldDB" id="A0AAD3S273"/>
<evidence type="ECO:0000256" key="5">
    <source>
        <dbReference type="ARBA" id="ARBA00023326"/>
    </source>
</evidence>
<evidence type="ECO:0000313" key="9">
    <source>
        <dbReference type="EMBL" id="GMH03093.1"/>
    </source>
</evidence>
<evidence type="ECO:0000259" key="8">
    <source>
        <dbReference type="PROSITE" id="PS51760"/>
    </source>
</evidence>
<evidence type="ECO:0000256" key="1">
    <source>
        <dbReference type="ARBA" id="ARBA00007495"/>
    </source>
</evidence>
<keyword evidence="7" id="KW-0732">Signal</keyword>
<keyword evidence="4" id="KW-0326">Glycosidase</keyword>
<dbReference type="Gene3D" id="3.20.20.80">
    <property type="entry name" value="Glycosidases"/>
    <property type="match status" value="1"/>
</dbReference>